<evidence type="ECO:0000313" key="1">
    <source>
        <dbReference type="EMBL" id="AKP52149.1"/>
    </source>
</evidence>
<dbReference type="Proteomes" id="UP000036520">
    <property type="component" value="Chromosome"/>
</dbReference>
<gene>
    <name evidence="1" type="ORF">CA2015_2739</name>
</gene>
<sequence length="258" mass="29295">MKRFYFKTLVFTCMTLCFYSCVETTPENKVDLYSGVGAARWDVGKSANFLLSDELFTALELELVYMEGYKPTVKMVESMISFLGKYAFKPEGITVIEKEIPAMDKGEYTTEEIAKIEEDYRQHYNAGKTLSVFLLVVDGDFKKNDESTFTIGAAYRNTSIVLFGNRIEENSGGFIKPSKETLETTVALHELGHLMGLVNVGTDMVVPHEDQENENHCDNEDCLMYWAIETKSIFNYMRQTVPTLDDNCEMDLRGNGGR</sequence>
<dbReference type="GO" id="GO:0008237">
    <property type="term" value="F:metallopeptidase activity"/>
    <property type="evidence" value="ECO:0007669"/>
    <property type="project" value="InterPro"/>
</dbReference>
<dbReference type="STRING" id="320787.CA2015_2739"/>
<evidence type="ECO:0000313" key="2">
    <source>
        <dbReference type="Proteomes" id="UP000036520"/>
    </source>
</evidence>
<organism evidence="1 2">
    <name type="scientific">Cyclobacterium amurskyense</name>
    <dbReference type="NCBI Taxonomy" id="320787"/>
    <lineage>
        <taxon>Bacteria</taxon>
        <taxon>Pseudomonadati</taxon>
        <taxon>Bacteroidota</taxon>
        <taxon>Cytophagia</taxon>
        <taxon>Cytophagales</taxon>
        <taxon>Cyclobacteriaceae</taxon>
        <taxon>Cyclobacterium</taxon>
    </lineage>
</organism>
<reference evidence="1 2" key="1">
    <citation type="submission" date="2015-07" db="EMBL/GenBank/DDBJ databases">
        <authorList>
            <person name="Kim K.M."/>
        </authorList>
    </citation>
    <scope>NUCLEOTIDE SEQUENCE [LARGE SCALE GENOMIC DNA]</scope>
    <source>
        <strain evidence="1 2">KCTC 12363</strain>
    </source>
</reference>
<dbReference type="OrthoDB" id="1121673at2"/>
<dbReference type="RefSeq" id="WP_053086687.1">
    <property type="nucleotide sequence ID" value="NZ_CP012040.1"/>
</dbReference>
<keyword evidence="2" id="KW-1185">Reference proteome</keyword>
<dbReference type="AlphaFoldDB" id="A0A0H4PD24"/>
<dbReference type="EMBL" id="CP012040">
    <property type="protein sequence ID" value="AKP52149.1"/>
    <property type="molecule type" value="Genomic_DNA"/>
</dbReference>
<evidence type="ECO:0008006" key="3">
    <source>
        <dbReference type="Google" id="ProtNLM"/>
    </source>
</evidence>
<dbReference type="Gene3D" id="3.40.390.10">
    <property type="entry name" value="Collagenase (Catalytic Domain)"/>
    <property type="match status" value="1"/>
</dbReference>
<protein>
    <recommendedName>
        <fullName evidence="3">Membrane metalloprotease</fullName>
    </recommendedName>
</protein>
<accession>A0A0H4PD24</accession>
<name>A0A0H4PD24_9BACT</name>
<dbReference type="SUPFAM" id="SSF55486">
    <property type="entry name" value="Metalloproteases ('zincins'), catalytic domain"/>
    <property type="match status" value="1"/>
</dbReference>
<dbReference type="KEGG" id="camu:CA2015_2739"/>
<dbReference type="InterPro" id="IPR024079">
    <property type="entry name" value="MetalloPept_cat_dom_sf"/>
</dbReference>
<proteinExistence type="predicted"/>